<dbReference type="PANTHER" id="PTHR43278:SF1">
    <property type="entry name" value="IRON-SULFUR FLAVOPROTEIN MJ1083"/>
    <property type="match status" value="1"/>
</dbReference>
<dbReference type="InterPro" id="IPR005025">
    <property type="entry name" value="FMN_Rdtase-like_dom"/>
</dbReference>
<reference evidence="4 5" key="1">
    <citation type="submission" date="2020-08" db="EMBL/GenBank/DDBJ databases">
        <title>Genomic Encyclopedia of Type Strains, Phase IV (KMG-IV): sequencing the most valuable type-strain genomes for metagenomic binning, comparative biology and taxonomic classification.</title>
        <authorList>
            <person name="Goeker M."/>
        </authorList>
    </citation>
    <scope>NUCLEOTIDE SEQUENCE [LARGE SCALE GENOMIC DNA]</scope>
    <source>
        <strain evidence="4 5">DSM 28570</strain>
    </source>
</reference>
<name>A0A840V042_9BACT</name>
<evidence type="ECO:0000256" key="1">
    <source>
        <dbReference type="ARBA" id="ARBA00022630"/>
    </source>
</evidence>
<evidence type="ECO:0000313" key="5">
    <source>
        <dbReference type="Proteomes" id="UP000539642"/>
    </source>
</evidence>
<keyword evidence="5" id="KW-1185">Reference proteome</keyword>
<dbReference type="Pfam" id="PF03358">
    <property type="entry name" value="FMN_red"/>
    <property type="match status" value="1"/>
</dbReference>
<organism evidence="4 5">
    <name type="scientific">Desulfoprunum benzoelyticum</name>
    <dbReference type="NCBI Taxonomy" id="1506996"/>
    <lineage>
        <taxon>Bacteria</taxon>
        <taxon>Pseudomonadati</taxon>
        <taxon>Thermodesulfobacteriota</taxon>
        <taxon>Desulfobulbia</taxon>
        <taxon>Desulfobulbales</taxon>
        <taxon>Desulfobulbaceae</taxon>
        <taxon>Desulfoprunum</taxon>
    </lineage>
</organism>
<dbReference type="GO" id="GO:0016491">
    <property type="term" value="F:oxidoreductase activity"/>
    <property type="evidence" value="ECO:0007669"/>
    <property type="project" value="InterPro"/>
</dbReference>
<sequence length="203" mass="22504">MVEVLKGAEAEGATYETIALPGGTIKPCKGCDVCHKKGICPQKDDFEDLKAKIIASDGVVLASPNYIFSVSAQLKAFMDRCCGVVHCLGFEGRYGAAVVTSGGGDEEPVAEYMNQFLIATGITPVGSVWANMGELPNYEFTPEIVENARSLGRKLVHDWQNQIASPEIAERKAQFKERMRQLMLYCRQEWPFEAQYWEKTRGL</sequence>
<dbReference type="AlphaFoldDB" id="A0A840V042"/>
<evidence type="ECO:0000259" key="3">
    <source>
        <dbReference type="Pfam" id="PF03358"/>
    </source>
</evidence>
<keyword evidence="1" id="KW-0285">Flavoprotein</keyword>
<protein>
    <submittedName>
        <fullName evidence="4">Multimeric flavodoxin WrbA</fullName>
    </submittedName>
</protein>
<feature type="domain" description="NADPH-dependent FMN reductase-like" evidence="3">
    <location>
        <begin position="4"/>
        <end position="131"/>
    </location>
</feature>
<accession>A0A840V042</accession>
<dbReference type="SUPFAM" id="SSF52218">
    <property type="entry name" value="Flavoproteins"/>
    <property type="match status" value="1"/>
</dbReference>
<dbReference type="InterPro" id="IPR029039">
    <property type="entry name" value="Flavoprotein-like_sf"/>
</dbReference>
<comment type="caution">
    <text evidence="4">The sequence shown here is derived from an EMBL/GenBank/DDBJ whole genome shotgun (WGS) entry which is preliminary data.</text>
</comment>
<dbReference type="EMBL" id="JACHEO010000010">
    <property type="protein sequence ID" value="MBB5348258.1"/>
    <property type="molecule type" value="Genomic_DNA"/>
</dbReference>
<gene>
    <name evidence="4" type="ORF">HNQ81_001989</name>
</gene>
<keyword evidence="2" id="KW-0288">FMN</keyword>
<dbReference type="Proteomes" id="UP000539642">
    <property type="component" value="Unassembled WGS sequence"/>
</dbReference>
<dbReference type="PANTHER" id="PTHR43278">
    <property type="entry name" value="NAD(P)H-DEPENDENT FMN-CONTAINING OXIDOREDUCTASE YWQN-RELATED"/>
    <property type="match status" value="1"/>
</dbReference>
<evidence type="ECO:0000313" key="4">
    <source>
        <dbReference type="EMBL" id="MBB5348258.1"/>
    </source>
</evidence>
<proteinExistence type="predicted"/>
<dbReference type="Gene3D" id="3.40.50.360">
    <property type="match status" value="1"/>
</dbReference>
<evidence type="ECO:0000256" key="2">
    <source>
        <dbReference type="ARBA" id="ARBA00022643"/>
    </source>
</evidence>
<dbReference type="InterPro" id="IPR051796">
    <property type="entry name" value="ISF_SsuE-like"/>
</dbReference>